<dbReference type="InterPro" id="IPR050319">
    <property type="entry name" value="ABC_transp_ATP-bind"/>
</dbReference>
<dbReference type="GO" id="GO:0016887">
    <property type="term" value="F:ATP hydrolysis activity"/>
    <property type="evidence" value="ECO:0007669"/>
    <property type="project" value="InterPro"/>
</dbReference>
<dbReference type="InterPro" id="IPR003593">
    <property type="entry name" value="AAA+_ATPase"/>
</dbReference>
<protein>
    <submittedName>
        <fullName evidence="6">ABC transporter ATP-binding protein</fullName>
    </submittedName>
</protein>
<reference evidence="6" key="1">
    <citation type="submission" date="2024-02" db="EMBL/GenBank/DDBJ databases">
        <title>Tomenella chthoni gen. nov. sp. nov., a member of the family Jonesiaceae isolated from bat guano.</title>
        <authorList>
            <person name="Miller S.L."/>
            <person name="King J."/>
            <person name="Sankaranarayanan K."/>
            <person name="Lawson P.A."/>
        </authorList>
    </citation>
    <scope>NUCLEOTIDE SEQUENCE</scope>
    <source>
        <strain evidence="6">BS-20</strain>
    </source>
</reference>
<name>A0AAU7DVQ9_9MICO</name>
<accession>A0AAU7DVQ9</accession>
<comment type="similarity">
    <text evidence="1">Belongs to the ABC transporter superfamily.</text>
</comment>
<organism evidence="6">
    <name type="scientific">Jonesiaceae bacterium BS-20</name>
    <dbReference type="NCBI Taxonomy" id="3120821"/>
    <lineage>
        <taxon>Bacteria</taxon>
        <taxon>Bacillati</taxon>
        <taxon>Actinomycetota</taxon>
        <taxon>Actinomycetes</taxon>
        <taxon>Micrococcales</taxon>
        <taxon>Jonesiaceae</taxon>
    </lineage>
</organism>
<gene>
    <name evidence="6" type="ORF">V5R04_12925</name>
</gene>
<dbReference type="Gene3D" id="3.40.50.300">
    <property type="entry name" value="P-loop containing nucleotide triphosphate hydrolases"/>
    <property type="match status" value="2"/>
</dbReference>
<feature type="domain" description="ABC transporter" evidence="5">
    <location>
        <begin position="296"/>
        <end position="548"/>
    </location>
</feature>
<keyword evidence="3" id="KW-0547">Nucleotide-binding</keyword>
<sequence>MTTPLITVANLNIAIGANQIVQDLSFELAPGQCVALVGESGAGKSMTGRALMGLLPSAATSSAQSFTLFGQDFYAADASGCRGGPVAERRWRAIRGANIGLVSQDALVSMDPLRRVGQEVGEPLVIHAPELNRGARKQRVHELLSRVAIPIPSERARQYPHELSGGLRQRALIAAGLAAQPQVLIADEPTTALDATVAAQVLDLLGEIKRDGTALVLISHDLLAVSQLADYVLVMKDGRVVEQGAMDQVLGNPQQPYTRELVAAVPDGTPLVGAVTDDSVPDASFGCQAPPSNVVLQASSLRKVYRMPGGQQLIAVADTDLSLQKGQTLGLVGESGSGKSTIAKMLLALETPDAGRVLLHGEPWNDGSVTESQRRGRRWRMQLIPQDAYSAMNHRWTVAKVIGEFLDARQRLHNQPALSKDQSRDRAAELLAQVGLEPEYLTRKPGQLSGGQRQRVAIARALAMDPEVLICDEPVSALDVTVQDQVVRLLARLQKDLGLAMVFISHDLAVVRQLAHHIMVLKDGEVVEAGTADQIYEQPAHPYTKQLLAARS</sequence>
<dbReference type="CDD" id="cd03257">
    <property type="entry name" value="ABC_NikE_OppD_transporters"/>
    <property type="match status" value="2"/>
</dbReference>
<dbReference type="InterPro" id="IPR027417">
    <property type="entry name" value="P-loop_NTPase"/>
</dbReference>
<dbReference type="PROSITE" id="PS50893">
    <property type="entry name" value="ABC_TRANSPORTER_2"/>
    <property type="match status" value="2"/>
</dbReference>
<evidence type="ECO:0000256" key="2">
    <source>
        <dbReference type="ARBA" id="ARBA00022448"/>
    </source>
</evidence>
<keyword evidence="2" id="KW-0813">Transport</keyword>
<dbReference type="GO" id="GO:0015833">
    <property type="term" value="P:peptide transport"/>
    <property type="evidence" value="ECO:0007669"/>
    <property type="project" value="InterPro"/>
</dbReference>
<dbReference type="AlphaFoldDB" id="A0AAU7DVQ9"/>
<dbReference type="InterPro" id="IPR013563">
    <property type="entry name" value="Oligopep_ABC_C"/>
</dbReference>
<dbReference type="SUPFAM" id="SSF52540">
    <property type="entry name" value="P-loop containing nucleoside triphosphate hydrolases"/>
    <property type="match status" value="2"/>
</dbReference>
<dbReference type="Pfam" id="PF00005">
    <property type="entry name" value="ABC_tran"/>
    <property type="match status" value="2"/>
</dbReference>
<dbReference type="GO" id="GO:0005524">
    <property type="term" value="F:ATP binding"/>
    <property type="evidence" value="ECO:0007669"/>
    <property type="project" value="UniProtKB-KW"/>
</dbReference>
<dbReference type="InterPro" id="IPR003439">
    <property type="entry name" value="ABC_transporter-like_ATP-bd"/>
</dbReference>
<evidence type="ECO:0000256" key="1">
    <source>
        <dbReference type="ARBA" id="ARBA00005417"/>
    </source>
</evidence>
<evidence type="ECO:0000256" key="4">
    <source>
        <dbReference type="ARBA" id="ARBA00022840"/>
    </source>
</evidence>
<dbReference type="PANTHER" id="PTHR43776">
    <property type="entry name" value="TRANSPORT ATP-BINDING PROTEIN"/>
    <property type="match status" value="1"/>
</dbReference>
<proteinExistence type="inferred from homology"/>
<feature type="domain" description="ABC transporter" evidence="5">
    <location>
        <begin position="6"/>
        <end position="262"/>
    </location>
</feature>
<evidence type="ECO:0000259" key="5">
    <source>
        <dbReference type="PROSITE" id="PS50893"/>
    </source>
</evidence>
<dbReference type="Pfam" id="PF08352">
    <property type="entry name" value="oligo_HPY"/>
    <property type="match status" value="2"/>
</dbReference>
<dbReference type="SMART" id="SM00382">
    <property type="entry name" value="AAA"/>
    <property type="match status" value="2"/>
</dbReference>
<dbReference type="PROSITE" id="PS00211">
    <property type="entry name" value="ABC_TRANSPORTER_1"/>
    <property type="match status" value="1"/>
</dbReference>
<keyword evidence="4 6" id="KW-0067">ATP-binding</keyword>
<evidence type="ECO:0000313" key="6">
    <source>
        <dbReference type="EMBL" id="XBH21107.1"/>
    </source>
</evidence>
<dbReference type="GO" id="GO:0055085">
    <property type="term" value="P:transmembrane transport"/>
    <property type="evidence" value="ECO:0007669"/>
    <property type="project" value="UniProtKB-ARBA"/>
</dbReference>
<dbReference type="NCBIfam" id="NF008453">
    <property type="entry name" value="PRK11308.1"/>
    <property type="match status" value="2"/>
</dbReference>
<dbReference type="PANTHER" id="PTHR43776:SF7">
    <property type="entry name" value="D,D-DIPEPTIDE TRANSPORT ATP-BINDING PROTEIN DDPF-RELATED"/>
    <property type="match status" value="1"/>
</dbReference>
<dbReference type="InterPro" id="IPR017871">
    <property type="entry name" value="ABC_transporter-like_CS"/>
</dbReference>
<evidence type="ECO:0000256" key="3">
    <source>
        <dbReference type="ARBA" id="ARBA00022741"/>
    </source>
</evidence>
<dbReference type="EMBL" id="CP146203">
    <property type="protein sequence ID" value="XBH21107.1"/>
    <property type="molecule type" value="Genomic_DNA"/>
</dbReference>